<organism evidence="1 2">
    <name type="scientific">Flavobacterium crocinum</name>
    <dbReference type="NCBI Taxonomy" id="2183896"/>
    <lineage>
        <taxon>Bacteria</taxon>
        <taxon>Pseudomonadati</taxon>
        <taxon>Bacteroidota</taxon>
        <taxon>Flavobacteriia</taxon>
        <taxon>Flavobacteriales</taxon>
        <taxon>Flavobacteriaceae</taxon>
        <taxon>Flavobacterium</taxon>
    </lineage>
</organism>
<dbReference type="OrthoDB" id="1448607at2"/>
<keyword evidence="2" id="KW-1185">Reference proteome</keyword>
<proteinExistence type="predicted"/>
<dbReference type="AlphaFoldDB" id="A0A2S1YIS6"/>
<sequence>MKKYFYFLLILSVFTSCEEDVKFNNPAFQTLKDNDFWRARSYKAYFAENGTVIIEGTLGYEKVILQTESSVEQVYTLGMNEVSKASYANTLTNEAASFSTGTERGSGQIVITDYDSENNTISGTFKFTALNEDESDVENSKINFTEGVFYKVPIAPEGKFVPVSN</sequence>
<dbReference type="InterPro" id="IPR046219">
    <property type="entry name" value="DUF6252"/>
</dbReference>
<evidence type="ECO:0000313" key="1">
    <source>
        <dbReference type="EMBL" id="AWK03926.1"/>
    </source>
</evidence>
<dbReference type="PROSITE" id="PS51257">
    <property type="entry name" value="PROKAR_LIPOPROTEIN"/>
    <property type="match status" value="1"/>
</dbReference>
<dbReference type="KEGG" id="fcr:HYN56_06645"/>
<dbReference type="Proteomes" id="UP000245250">
    <property type="component" value="Chromosome"/>
</dbReference>
<gene>
    <name evidence="1" type="ORF">HYN56_06645</name>
</gene>
<evidence type="ECO:0000313" key="2">
    <source>
        <dbReference type="Proteomes" id="UP000245250"/>
    </source>
</evidence>
<dbReference type="Pfam" id="PF19765">
    <property type="entry name" value="DUF6252"/>
    <property type="match status" value="1"/>
</dbReference>
<name>A0A2S1YIS6_9FLAO</name>
<reference evidence="1 2" key="1">
    <citation type="submission" date="2018-05" db="EMBL/GenBank/DDBJ databases">
        <title>Genome sequencing of Flavobacterium sp. HYN0056.</title>
        <authorList>
            <person name="Yi H."/>
            <person name="Baek C."/>
        </authorList>
    </citation>
    <scope>NUCLEOTIDE SEQUENCE [LARGE SCALE GENOMIC DNA]</scope>
    <source>
        <strain evidence="1 2">HYN0056</strain>
    </source>
</reference>
<dbReference type="EMBL" id="CP029255">
    <property type="protein sequence ID" value="AWK03926.1"/>
    <property type="molecule type" value="Genomic_DNA"/>
</dbReference>
<protein>
    <submittedName>
        <fullName evidence="1">Uncharacterized protein</fullName>
    </submittedName>
</protein>
<dbReference type="RefSeq" id="WP_109191457.1">
    <property type="nucleotide sequence ID" value="NZ_CP029255.1"/>
</dbReference>
<accession>A0A2S1YIS6</accession>